<dbReference type="AlphaFoldDB" id="A0A6J2XHM3"/>
<keyword evidence="1" id="KW-0175">Coiled coil</keyword>
<organism evidence="3 4">
    <name type="scientific">Sitophilus oryzae</name>
    <name type="common">Rice weevil</name>
    <name type="synonym">Curculio oryzae</name>
    <dbReference type="NCBI Taxonomy" id="7048"/>
    <lineage>
        <taxon>Eukaryota</taxon>
        <taxon>Metazoa</taxon>
        <taxon>Ecdysozoa</taxon>
        <taxon>Arthropoda</taxon>
        <taxon>Hexapoda</taxon>
        <taxon>Insecta</taxon>
        <taxon>Pterygota</taxon>
        <taxon>Neoptera</taxon>
        <taxon>Endopterygota</taxon>
        <taxon>Coleoptera</taxon>
        <taxon>Polyphaga</taxon>
        <taxon>Cucujiformia</taxon>
        <taxon>Curculionidae</taxon>
        <taxon>Dryophthorinae</taxon>
        <taxon>Sitophilus</taxon>
    </lineage>
</organism>
<evidence type="ECO:0000256" key="1">
    <source>
        <dbReference type="SAM" id="Coils"/>
    </source>
</evidence>
<dbReference type="PANTHER" id="PTHR35450">
    <property type="entry name" value="REVERSE TRANSCRIPTASE DOMAIN-CONTAINING PROTEIN"/>
    <property type="match status" value="1"/>
</dbReference>
<name>A0A6J2XHM3_SITOR</name>
<feature type="coiled-coil region" evidence="1">
    <location>
        <begin position="416"/>
        <end position="446"/>
    </location>
</feature>
<feature type="region of interest" description="Disordered" evidence="2">
    <location>
        <begin position="77"/>
        <end position="112"/>
    </location>
</feature>
<proteinExistence type="predicted"/>
<feature type="compositionally biased region" description="Polar residues" evidence="2">
    <location>
        <begin position="221"/>
        <end position="256"/>
    </location>
</feature>
<dbReference type="Proteomes" id="UP000504635">
    <property type="component" value="Unplaced"/>
</dbReference>
<dbReference type="PANTHER" id="PTHR35450:SF2">
    <property type="entry name" value="REVERSE TRANSCRIPTASE DOMAIN-CONTAINING PROTEIN"/>
    <property type="match status" value="1"/>
</dbReference>
<dbReference type="GeneID" id="115878300"/>
<accession>A0A6J2XHM3</accession>
<gene>
    <name evidence="4" type="primary">LOC115878300</name>
</gene>
<keyword evidence="3" id="KW-1185">Reference proteome</keyword>
<sequence length="631" mass="72222">MTSQAELEEMSVLCVGRRTSGGSTVQHLRRAVSDEHGERFHQDILTVEQRYQGRWNPTLMGDYCWFLVRESDQDYKQNNRGGAGGQAAPVRNRRDDQLATDDDPAPNNGLEPARSVLQDIRPTTTLAGKARQRMKWTDEINKNLLLCYFTVTNLQQNTTGYRSQLYEAFMNIYPELREMITEQRLSDQIRVIIQNNRISPTERETIRRQAAEAIQNEDEPQAQQSASPTSHPQTITPETPETHTMLTNTQSSSAESSIRHTQHETLIPPTDTCKPSNQIDKTFNELYAQYQGANPSSRPFITRPQNTQNIKNTIAIINKIIGKRIEESNSCLDIEEILTLVYCGAATTMRTHEQKNKNNDLTKTKAAIPPWQHRLQKKIATLRKEIGVITQHLKGNLKKRPPQNILPDISSEESVVEILDTKKQQLQAQAKRLKRYKKSHQRKQEKQTLTLNEKVLQISRNNGTANKQSTINYRSKNFWENIWSQAVEHNREAQWITEEENKQINTTAMPNVTITLEDIKAAISKTNNWKAPGDDKIQNYWLKSFTSIHKPLTNIFQNFVQGTEAIPSFLTQGVTYLKPKGTDTANPSKYRPITCLSTTYKLLTAIITTKINTHLQNNNHIRRAERMLSGI</sequence>
<dbReference type="KEGG" id="soy:115878300"/>
<reference evidence="4" key="1">
    <citation type="submission" date="2025-08" db="UniProtKB">
        <authorList>
            <consortium name="RefSeq"/>
        </authorList>
    </citation>
    <scope>IDENTIFICATION</scope>
    <source>
        <tissue evidence="4">Gonads</tissue>
    </source>
</reference>
<feature type="region of interest" description="Disordered" evidence="2">
    <location>
        <begin position="213"/>
        <end position="261"/>
    </location>
</feature>
<evidence type="ECO:0000313" key="3">
    <source>
        <dbReference type="Proteomes" id="UP000504635"/>
    </source>
</evidence>
<dbReference type="RefSeq" id="XP_030750616.1">
    <property type="nucleotide sequence ID" value="XM_030894756.1"/>
</dbReference>
<dbReference type="InParanoid" id="A0A6J2XHM3"/>
<evidence type="ECO:0000256" key="2">
    <source>
        <dbReference type="SAM" id="MobiDB-lite"/>
    </source>
</evidence>
<dbReference type="OrthoDB" id="6782753at2759"/>
<protein>
    <submittedName>
        <fullName evidence="4">Uncharacterized protein LOC115878300</fullName>
    </submittedName>
</protein>
<evidence type="ECO:0000313" key="4">
    <source>
        <dbReference type="RefSeq" id="XP_030750616.1"/>
    </source>
</evidence>